<gene>
    <name evidence="1" type="ORF">ACFS6I_13130</name>
</gene>
<evidence type="ECO:0000313" key="1">
    <source>
        <dbReference type="EMBL" id="MFD2904876.1"/>
    </source>
</evidence>
<protein>
    <submittedName>
        <fullName evidence="1">Uncharacterized protein</fullName>
    </submittedName>
</protein>
<reference evidence="2" key="1">
    <citation type="journal article" date="2019" name="Int. J. Syst. Evol. Microbiol.">
        <title>The Global Catalogue of Microorganisms (GCM) 10K type strain sequencing project: providing services to taxonomists for standard genome sequencing and annotation.</title>
        <authorList>
            <consortium name="The Broad Institute Genomics Platform"/>
            <consortium name="The Broad Institute Genome Sequencing Center for Infectious Disease"/>
            <person name="Wu L."/>
            <person name="Ma J."/>
        </authorList>
    </citation>
    <scope>NUCLEOTIDE SEQUENCE [LARGE SCALE GENOMIC DNA]</scope>
    <source>
        <strain evidence="2">KCTC 22209</strain>
    </source>
</reference>
<dbReference type="EMBL" id="JBHUPE010000005">
    <property type="protein sequence ID" value="MFD2904876.1"/>
    <property type="molecule type" value="Genomic_DNA"/>
</dbReference>
<accession>A0ABW5YX00</accession>
<dbReference type="RefSeq" id="WP_380921215.1">
    <property type="nucleotide sequence ID" value="NZ_JBHUPE010000005.1"/>
</dbReference>
<comment type="caution">
    <text evidence="1">The sequence shown here is derived from an EMBL/GenBank/DDBJ whole genome shotgun (WGS) entry which is preliminary data.</text>
</comment>
<evidence type="ECO:0000313" key="2">
    <source>
        <dbReference type="Proteomes" id="UP001597509"/>
    </source>
</evidence>
<dbReference type="Proteomes" id="UP001597509">
    <property type="component" value="Unassembled WGS sequence"/>
</dbReference>
<sequence>MPWYAFTPVPPSCDPCDPNNYTLVGSTPPPCPAPNIFLCAIQAMDNMGKPLIVPCAEIAYAISNSIDTANVQLSNVRRC</sequence>
<name>A0ABW5YX00_9SPHI</name>
<organism evidence="1 2">
    <name type="scientific">Sphingobacterium anhuiense</name>
    <dbReference type="NCBI Taxonomy" id="493780"/>
    <lineage>
        <taxon>Bacteria</taxon>
        <taxon>Pseudomonadati</taxon>
        <taxon>Bacteroidota</taxon>
        <taxon>Sphingobacteriia</taxon>
        <taxon>Sphingobacteriales</taxon>
        <taxon>Sphingobacteriaceae</taxon>
        <taxon>Sphingobacterium</taxon>
    </lineage>
</organism>
<keyword evidence="2" id="KW-1185">Reference proteome</keyword>
<proteinExistence type="predicted"/>